<evidence type="ECO:0000313" key="3">
    <source>
        <dbReference type="Proteomes" id="UP000249464"/>
    </source>
</evidence>
<proteinExistence type="predicted"/>
<dbReference type="EMBL" id="FQNC01000017">
    <property type="protein sequence ID" value="SGY19892.1"/>
    <property type="molecule type" value="Genomic_DNA"/>
</dbReference>
<protein>
    <submittedName>
        <fullName evidence="2">BQ5605_C017g08370 protein</fullName>
    </submittedName>
</protein>
<feature type="region of interest" description="Disordered" evidence="1">
    <location>
        <begin position="41"/>
        <end position="76"/>
    </location>
</feature>
<evidence type="ECO:0000313" key="2">
    <source>
        <dbReference type="EMBL" id="SGY19892.1"/>
    </source>
</evidence>
<organism evidence="2 3">
    <name type="scientific">Microbotryum silenes-dioicae</name>
    <dbReference type="NCBI Taxonomy" id="796604"/>
    <lineage>
        <taxon>Eukaryota</taxon>
        <taxon>Fungi</taxon>
        <taxon>Dikarya</taxon>
        <taxon>Basidiomycota</taxon>
        <taxon>Pucciniomycotina</taxon>
        <taxon>Microbotryomycetes</taxon>
        <taxon>Microbotryales</taxon>
        <taxon>Microbotryaceae</taxon>
        <taxon>Microbotryum</taxon>
    </lineage>
</organism>
<gene>
    <name evidence="2" type="primary">BQ5605_C017g08370</name>
    <name evidence="2" type="ORF">BQ5605_C017G08370</name>
</gene>
<keyword evidence="3" id="KW-1185">Reference proteome</keyword>
<evidence type="ECO:0000256" key="1">
    <source>
        <dbReference type="SAM" id="MobiDB-lite"/>
    </source>
</evidence>
<dbReference type="AlphaFoldDB" id="A0A2X0LUS3"/>
<accession>A0A2X0LUS3</accession>
<dbReference type="Proteomes" id="UP000249464">
    <property type="component" value="Unassembled WGS sequence"/>
</dbReference>
<reference evidence="2 3" key="1">
    <citation type="submission" date="2016-11" db="EMBL/GenBank/DDBJ databases">
        <authorList>
            <person name="Jaros S."/>
            <person name="Januszkiewicz K."/>
            <person name="Wedrychowicz H."/>
        </authorList>
    </citation>
    <scope>NUCLEOTIDE SEQUENCE [LARGE SCALE GENOMIC DNA]</scope>
</reference>
<name>A0A2X0LUS3_9BASI</name>
<sequence length="236" mass="26389">MGSGSARLAHSCASLPLLYRFTGLFRQLRFRREQIARLRRGRPPECVRSASPLLDLGSTLPHRPASQPPRNDPARAASQIFSDPRSQLNNTDIECLNIQHEGQGEGVEWINPGPVSRFSHCTQRPFSKSVIDGNFQADTDRLTTSSCTKEASASPRPKALHLRRSGCQQLDPGANRAWPRRSRIGRTQRYQVAVGCVVKANKESLRCSSRGCRSLGSRRNYWDPKPRTPLCSQNNE</sequence>